<proteinExistence type="predicted"/>
<evidence type="ECO:0000313" key="2">
    <source>
        <dbReference type="Proteomes" id="UP000824782"/>
    </source>
</evidence>
<accession>A0AAV7BJK2</accession>
<evidence type="ECO:0008006" key="3">
    <source>
        <dbReference type="Google" id="ProtNLM"/>
    </source>
</evidence>
<organism evidence="1 2">
    <name type="scientific">Engystomops pustulosus</name>
    <name type="common">Tungara frog</name>
    <name type="synonym">Physalaemus pustulosus</name>
    <dbReference type="NCBI Taxonomy" id="76066"/>
    <lineage>
        <taxon>Eukaryota</taxon>
        <taxon>Metazoa</taxon>
        <taxon>Chordata</taxon>
        <taxon>Craniata</taxon>
        <taxon>Vertebrata</taxon>
        <taxon>Euteleostomi</taxon>
        <taxon>Amphibia</taxon>
        <taxon>Batrachia</taxon>
        <taxon>Anura</taxon>
        <taxon>Neobatrachia</taxon>
        <taxon>Hyloidea</taxon>
        <taxon>Leptodactylidae</taxon>
        <taxon>Leiuperinae</taxon>
        <taxon>Engystomops</taxon>
    </lineage>
</organism>
<comment type="caution">
    <text evidence="1">The sequence shown here is derived from an EMBL/GenBank/DDBJ whole genome shotgun (WGS) entry which is preliminary data.</text>
</comment>
<protein>
    <recommendedName>
        <fullName evidence="3">Secreted protein</fullName>
    </recommendedName>
</protein>
<name>A0AAV7BJK2_ENGPU</name>
<dbReference type="Proteomes" id="UP000824782">
    <property type="component" value="Unassembled WGS sequence"/>
</dbReference>
<gene>
    <name evidence="1" type="ORF">GDO81_012163</name>
</gene>
<keyword evidence="2" id="KW-1185">Reference proteome</keyword>
<reference evidence="1" key="1">
    <citation type="thesis" date="2020" institute="ProQuest LLC" country="789 East Eisenhower Parkway, Ann Arbor, MI, USA">
        <title>Comparative Genomics and Chromosome Evolution.</title>
        <authorList>
            <person name="Mudd A.B."/>
        </authorList>
    </citation>
    <scope>NUCLEOTIDE SEQUENCE</scope>
    <source>
        <strain evidence="1">237g6f4</strain>
        <tissue evidence="1">Blood</tissue>
    </source>
</reference>
<dbReference type="EMBL" id="WNYA01000005">
    <property type="protein sequence ID" value="KAG8572787.1"/>
    <property type="molecule type" value="Genomic_DNA"/>
</dbReference>
<evidence type="ECO:0000313" key="1">
    <source>
        <dbReference type="EMBL" id="KAG8572787.1"/>
    </source>
</evidence>
<sequence>MAARVCALQQILFCMGSWRQRVTAKGEKVGKRITATRTAVQKVLKEDNHHGKLVLLNFPSCGGLLHGTFACSKGVVMHLC</sequence>
<dbReference type="AlphaFoldDB" id="A0AAV7BJK2"/>